<sequence length="884" mass="95955">MPNLPCLGRTGDETQEATTALFQVLRDMLQSPTPEISATKTPTTPGLTSHRQYGPLRGSESEGESSWDEVGQECPLITSTQVSPSHPSSISSIQEHKRKASALITSSPNAGARSKHSSPLTVSAVLGKKIGEDLRICVAGCAFANLGFSPCLTSLDPFEGFQPNYVGKLILPCSLINTHAHAAFTKPEIVSYEAKQAKRWNANEIKENEASWSAGEDRSTQQGELRGREKNSWLAIAQAKATPKEGNSIGRASEWPESQTHISSKTLKRSSLLPETQANSTHANIHKLPGVPACFRNSTSTSTPTYNLLITAGTGNEGSNDEEEEDRAVQDGSPKYRALAVPTSYWCLLNAIPWPLLAFINQPRMPHTIVGVPHDCQGGHSGGVRYLHGLTGWGRVRLAYRAVSSCHIEPRYKPICMDDHPGCRDVLQDVKSFQVDYLIHCRNYLDNIVDEYTMEITANLRATLTAHLEPFASMKVSMPCGPAPLLRAALLQARATEVTAIARAVFTVPPLYVAPTTSTIDQYVSKRHEGPIATDFILLLQCINHLLQADLDVPASKRKPPGGKLFNVDRVMKGRKKSQSGYHACTDGVSFSLLLERQIEDKPPPDSIPTLKEYPVGSWPGGGRDNRVSSRAAAVKASAAAAMPTASPDTDSRMATRGPGGGGPAPAEPPPVAVDPLSVGDGLPDQALEKPRLIVTTFARLLPPRAYNYGHALDRIEILSPSLPLLQAFYDPILHCEAAFRSYRAHQIASSKKVTGLLAIGIAAEIISHQVIVVYGIANFSSSSAGSSINVGLQEAIRDRGVKLFMLNEWGAFTEPRQPSAIGEEDGRCQVQGQWHYKVLVCQQSGRLIQRDCNAARNMLPIFLMLVCSCGTRRGPRFERRATT</sequence>
<feature type="compositionally biased region" description="Acidic residues" evidence="1">
    <location>
        <begin position="61"/>
        <end position="71"/>
    </location>
</feature>
<keyword evidence="3" id="KW-1185">Reference proteome</keyword>
<organism evidence="2 3">
    <name type="scientific">Blyttiomyces helicus</name>
    <dbReference type="NCBI Taxonomy" id="388810"/>
    <lineage>
        <taxon>Eukaryota</taxon>
        <taxon>Fungi</taxon>
        <taxon>Fungi incertae sedis</taxon>
        <taxon>Chytridiomycota</taxon>
        <taxon>Chytridiomycota incertae sedis</taxon>
        <taxon>Chytridiomycetes</taxon>
        <taxon>Chytridiomycetes incertae sedis</taxon>
        <taxon>Blyttiomyces</taxon>
    </lineage>
</organism>
<feature type="region of interest" description="Disordered" evidence="1">
    <location>
        <begin position="312"/>
        <end position="331"/>
    </location>
</feature>
<feature type="compositionally biased region" description="Low complexity" evidence="1">
    <location>
        <begin position="78"/>
        <end position="93"/>
    </location>
</feature>
<reference evidence="3" key="1">
    <citation type="journal article" date="2018" name="Nat. Microbiol.">
        <title>Leveraging single-cell genomics to expand the fungal tree of life.</title>
        <authorList>
            <person name="Ahrendt S.R."/>
            <person name="Quandt C.A."/>
            <person name="Ciobanu D."/>
            <person name="Clum A."/>
            <person name="Salamov A."/>
            <person name="Andreopoulos B."/>
            <person name="Cheng J.F."/>
            <person name="Woyke T."/>
            <person name="Pelin A."/>
            <person name="Henrissat B."/>
            <person name="Reynolds N.K."/>
            <person name="Benny G.L."/>
            <person name="Smith M.E."/>
            <person name="James T.Y."/>
            <person name="Grigoriev I.V."/>
        </authorList>
    </citation>
    <scope>NUCLEOTIDE SEQUENCE [LARGE SCALE GENOMIC DNA]</scope>
</reference>
<feature type="compositionally biased region" description="Polar residues" evidence="1">
    <location>
        <begin position="34"/>
        <end position="51"/>
    </location>
</feature>
<feature type="compositionally biased region" description="Polar residues" evidence="1">
    <location>
        <begin position="256"/>
        <end position="265"/>
    </location>
</feature>
<evidence type="ECO:0000313" key="3">
    <source>
        <dbReference type="Proteomes" id="UP000269721"/>
    </source>
</evidence>
<feature type="region of interest" description="Disordered" evidence="1">
    <location>
        <begin position="208"/>
        <end position="270"/>
    </location>
</feature>
<name>A0A4P9WDM9_9FUNG</name>
<dbReference type="Proteomes" id="UP000269721">
    <property type="component" value="Unassembled WGS sequence"/>
</dbReference>
<dbReference type="AlphaFoldDB" id="A0A4P9WDM9"/>
<feature type="region of interest" description="Disordered" evidence="1">
    <location>
        <begin position="34"/>
        <end position="118"/>
    </location>
</feature>
<feature type="region of interest" description="Disordered" evidence="1">
    <location>
        <begin position="600"/>
        <end position="671"/>
    </location>
</feature>
<accession>A0A4P9WDM9</accession>
<feature type="compositionally biased region" description="Low complexity" evidence="1">
    <location>
        <begin position="629"/>
        <end position="647"/>
    </location>
</feature>
<feature type="compositionally biased region" description="Basic and acidic residues" evidence="1">
    <location>
        <begin position="208"/>
        <end position="231"/>
    </location>
</feature>
<proteinExistence type="predicted"/>
<evidence type="ECO:0000313" key="2">
    <source>
        <dbReference type="EMBL" id="RKO89835.1"/>
    </source>
</evidence>
<dbReference type="EMBL" id="KZ995864">
    <property type="protein sequence ID" value="RKO89835.1"/>
    <property type="molecule type" value="Genomic_DNA"/>
</dbReference>
<evidence type="ECO:0000256" key="1">
    <source>
        <dbReference type="SAM" id="MobiDB-lite"/>
    </source>
</evidence>
<gene>
    <name evidence="2" type="ORF">BDK51DRAFT_43627</name>
</gene>
<protein>
    <submittedName>
        <fullName evidence="2">Uncharacterized protein</fullName>
    </submittedName>
</protein>